<sequence length="690" mass="78592">MTTPASPASATTSSPHPDGTGLIAHDPWLEAYRDRLRDRYGHYRYVAGEVEKAGGLLGPISQGHHYFGFNRGERDGKPGVWYREWAPAAYALFLTGDFNGWDRRSHPMARDPFGTWSIFLPDDVYASRLTHGGHVKAHVVSQAGGMDRIPAYVRRVVQDPHTHGFIGQYWNPPTPYAWQRAAPRLDRGLRIYEAHVGMATEEGRVGTYDEFTANVLPRVQRLGYNAIQLMAVMEHPYYGSFGYHVSNFFAVSSRCGTPEELKRLIDAAHGMGIIVLLDVVHSHSVKNTNEGLSRFDGTDYQYFHDGPRGQHAAWDSLLFDYRKYEVQRFLLSNLRYWLEEFRFDGFRFDGVTSMLYLDHGLGSAFDSYDAYFGGNVDWDAVVYLQLANELVHKIKPDAVTIAEDVSGMAGMGRPVAEGGLGFDYRLSMGIPDYWIKLLKEKRDEDWNLNGLYHTLTNRRPAERHVAYAESHDQALVGDKTLAFWLMDQEMYWNMAKGHQSLVVDRGVALHKMIRLITFSLGGEAYLTFMGNEFGHPEWVDFPREGNGYSYHYARRQWSLAARDDLRYAGLEAFDQAMLGLDEQFNLLTDPFIEQLDVREDYRLLVYRRGPLVFVFNFHPTESYTDLRIPVPDPVDYRLALDTDEARFAGFGRVAAGTTYAKQDVPMYTRGQSIQIYIPARTAQVLVPVSP</sequence>
<dbReference type="Gene3D" id="3.20.20.80">
    <property type="entry name" value="Glycosidases"/>
    <property type="match status" value="1"/>
</dbReference>
<dbReference type="InterPro" id="IPR006047">
    <property type="entry name" value="GH13_cat_dom"/>
</dbReference>
<feature type="region of interest" description="Disordered" evidence="9">
    <location>
        <begin position="1"/>
        <end position="22"/>
    </location>
</feature>
<dbReference type="AlphaFoldDB" id="A0A6J4QCF5"/>
<dbReference type="SUPFAM" id="SSF51445">
    <property type="entry name" value="(Trans)glycosidases"/>
    <property type="match status" value="1"/>
</dbReference>
<dbReference type="Pfam" id="PF02922">
    <property type="entry name" value="CBM_48"/>
    <property type="match status" value="1"/>
</dbReference>
<dbReference type="InterPro" id="IPR004193">
    <property type="entry name" value="Glyco_hydro_13_N"/>
</dbReference>
<feature type="domain" description="Glycosyl hydrolase family 13 catalytic" evidence="10">
    <location>
        <begin position="208"/>
        <end position="566"/>
    </location>
</feature>
<dbReference type="Pfam" id="PF02806">
    <property type="entry name" value="Alpha-amylase_C"/>
    <property type="match status" value="1"/>
</dbReference>
<dbReference type="EMBL" id="CADCUQ010000882">
    <property type="protein sequence ID" value="CAA9436334.1"/>
    <property type="molecule type" value="Genomic_DNA"/>
</dbReference>
<dbReference type="InterPro" id="IPR013783">
    <property type="entry name" value="Ig-like_fold"/>
</dbReference>
<dbReference type="Pfam" id="PF00128">
    <property type="entry name" value="Alpha-amylase"/>
    <property type="match status" value="1"/>
</dbReference>
<evidence type="ECO:0000256" key="4">
    <source>
        <dbReference type="ARBA" id="ARBA00012541"/>
    </source>
</evidence>
<dbReference type="GO" id="GO:0043169">
    <property type="term" value="F:cation binding"/>
    <property type="evidence" value="ECO:0007669"/>
    <property type="project" value="InterPro"/>
</dbReference>
<evidence type="ECO:0000256" key="8">
    <source>
        <dbReference type="PIRSR" id="PIRSR000463-1"/>
    </source>
</evidence>
<dbReference type="Gene3D" id="2.60.40.1180">
    <property type="entry name" value="Golgi alpha-mannosidase II"/>
    <property type="match status" value="1"/>
</dbReference>
<evidence type="ECO:0000256" key="2">
    <source>
        <dbReference type="ARBA" id="ARBA00002953"/>
    </source>
</evidence>
<dbReference type="EC" id="2.4.1.18" evidence="4"/>
<dbReference type="InterPro" id="IPR013780">
    <property type="entry name" value="Glyco_hydro_b"/>
</dbReference>
<dbReference type="GO" id="GO:0004553">
    <property type="term" value="F:hydrolase activity, hydrolyzing O-glycosyl compounds"/>
    <property type="evidence" value="ECO:0007669"/>
    <property type="project" value="InterPro"/>
</dbReference>
<dbReference type="PANTHER" id="PTHR43651:SF3">
    <property type="entry name" value="1,4-ALPHA-GLUCAN-BRANCHING ENZYME"/>
    <property type="match status" value="1"/>
</dbReference>
<evidence type="ECO:0000313" key="11">
    <source>
        <dbReference type="EMBL" id="CAA9436334.1"/>
    </source>
</evidence>
<dbReference type="SMART" id="SM00642">
    <property type="entry name" value="Aamy"/>
    <property type="match status" value="1"/>
</dbReference>
<evidence type="ECO:0000256" key="5">
    <source>
        <dbReference type="ARBA" id="ARBA00022676"/>
    </source>
</evidence>
<dbReference type="CDD" id="cd02854">
    <property type="entry name" value="E_set_GBE_euk_N"/>
    <property type="match status" value="1"/>
</dbReference>
<name>A0A6J4QCF5_9BACT</name>
<comment type="catalytic activity">
    <reaction evidence="1">
        <text>Transfers a segment of a (1-&gt;4)-alpha-D-glucan chain to a primary hydroxy group in a similar glucan chain.</text>
        <dbReference type="EC" id="2.4.1.18"/>
    </reaction>
</comment>
<reference evidence="11" key="1">
    <citation type="submission" date="2020-02" db="EMBL/GenBank/DDBJ databases">
        <authorList>
            <person name="Meier V. D."/>
        </authorList>
    </citation>
    <scope>NUCLEOTIDE SEQUENCE</scope>
    <source>
        <strain evidence="11">AVDCRST_MAG64</strain>
    </source>
</reference>
<keyword evidence="7" id="KW-0119">Carbohydrate metabolism</keyword>
<dbReference type="PANTHER" id="PTHR43651">
    <property type="entry name" value="1,4-ALPHA-GLUCAN-BRANCHING ENZYME"/>
    <property type="match status" value="1"/>
</dbReference>
<comment type="function">
    <text evidence="2">Catalyzes the formation of the alpha-1,6-glucosidic linkages in glycogen by scission of a 1,4-alpha-linked oligosaccharide from growing alpha-1,4-glucan chains and the subsequent attachment of the oligosaccharide to the alpha-1,6 position.</text>
</comment>
<gene>
    <name evidence="11" type="ORF">AVDCRST_MAG64-3857</name>
</gene>
<dbReference type="GO" id="GO:0005978">
    <property type="term" value="P:glycogen biosynthetic process"/>
    <property type="evidence" value="ECO:0007669"/>
    <property type="project" value="InterPro"/>
</dbReference>
<feature type="active site" description="Nucleophile" evidence="8">
    <location>
        <position position="349"/>
    </location>
</feature>
<evidence type="ECO:0000259" key="10">
    <source>
        <dbReference type="SMART" id="SM00642"/>
    </source>
</evidence>
<evidence type="ECO:0000256" key="6">
    <source>
        <dbReference type="ARBA" id="ARBA00022679"/>
    </source>
</evidence>
<feature type="active site" description="Proton donor" evidence="8">
    <location>
        <position position="403"/>
    </location>
</feature>
<keyword evidence="5 11" id="KW-0328">Glycosyltransferase</keyword>
<evidence type="ECO:0000256" key="1">
    <source>
        <dbReference type="ARBA" id="ARBA00000826"/>
    </source>
</evidence>
<evidence type="ECO:0000256" key="3">
    <source>
        <dbReference type="ARBA" id="ARBA00009000"/>
    </source>
</evidence>
<protein>
    <recommendedName>
        <fullName evidence="4">1,4-alpha-glucan branching enzyme</fullName>
        <ecNumber evidence="4">2.4.1.18</ecNumber>
    </recommendedName>
</protein>
<feature type="compositionally biased region" description="Low complexity" evidence="9">
    <location>
        <begin position="1"/>
        <end position="15"/>
    </location>
</feature>
<dbReference type="GO" id="GO:0005737">
    <property type="term" value="C:cytoplasm"/>
    <property type="evidence" value="ECO:0007669"/>
    <property type="project" value="TreeGrafter"/>
</dbReference>
<dbReference type="InterPro" id="IPR006048">
    <property type="entry name" value="A-amylase/branching_C"/>
</dbReference>
<keyword evidence="6 11" id="KW-0808">Transferase</keyword>
<dbReference type="InterPro" id="IPR017853">
    <property type="entry name" value="GH"/>
</dbReference>
<accession>A0A6J4QCF5</accession>
<dbReference type="SUPFAM" id="SSF81296">
    <property type="entry name" value="E set domains"/>
    <property type="match status" value="1"/>
</dbReference>
<evidence type="ECO:0000256" key="7">
    <source>
        <dbReference type="ARBA" id="ARBA00023277"/>
    </source>
</evidence>
<organism evidence="11">
    <name type="scientific">uncultured Phycisphaerae bacterium</name>
    <dbReference type="NCBI Taxonomy" id="904963"/>
    <lineage>
        <taxon>Bacteria</taxon>
        <taxon>Pseudomonadati</taxon>
        <taxon>Planctomycetota</taxon>
        <taxon>Phycisphaerae</taxon>
        <taxon>environmental samples</taxon>
    </lineage>
</organism>
<dbReference type="SUPFAM" id="SSF51011">
    <property type="entry name" value="Glycosyl hydrolase domain"/>
    <property type="match status" value="1"/>
</dbReference>
<dbReference type="FunFam" id="3.20.20.80:FF:000001">
    <property type="entry name" value="1,4-alpha-glucan branching enzyme"/>
    <property type="match status" value="1"/>
</dbReference>
<dbReference type="Gene3D" id="2.60.40.10">
    <property type="entry name" value="Immunoglobulins"/>
    <property type="match status" value="1"/>
</dbReference>
<evidence type="ECO:0000256" key="9">
    <source>
        <dbReference type="SAM" id="MobiDB-lite"/>
    </source>
</evidence>
<dbReference type="InterPro" id="IPR037439">
    <property type="entry name" value="Branching_enzy"/>
</dbReference>
<dbReference type="PIRSF" id="PIRSF000463">
    <property type="entry name" value="GlgB"/>
    <property type="match status" value="1"/>
</dbReference>
<comment type="similarity">
    <text evidence="3">Belongs to the glycosyl hydrolase 13 family. GlgB subfamily.</text>
</comment>
<proteinExistence type="inferred from homology"/>
<dbReference type="InterPro" id="IPR014756">
    <property type="entry name" value="Ig_E-set"/>
</dbReference>
<dbReference type="CDD" id="cd11321">
    <property type="entry name" value="AmyAc_bac_euk_BE"/>
    <property type="match status" value="1"/>
</dbReference>
<dbReference type="GO" id="GO:0003844">
    <property type="term" value="F:1,4-alpha-glucan branching enzyme activity"/>
    <property type="evidence" value="ECO:0007669"/>
    <property type="project" value="UniProtKB-EC"/>
</dbReference>